<dbReference type="EMBL" id="CAXKWB010001228">
    <property type="protein sequence ID" value="CAL4063701.1"/>
    <property type="molecule type" value="Genomic_DNA"/>
</dbReference>
<evidence type="ECO:0000313" key="1">
    <source>
        <dbReference type="EMBL" id="CAL4063701.1"/>
    </source>
</evidence>
<evidence type="ECO:0000313" key="2">
    <source>
        <dbReference type="Proteomes" id="UP001497623"/>
    </source>
</evidence>
<name>A0AAV2PSX4_MEGNR</name>
<accession>A0AAV2PSX4</accession>
<feature type="non-terminal residue" evidence="1">
    <location>
        <position position="1"/>
    </location>
</feature>
<organism evidence="1 2">
    <name type="scientific">Meganyctiphanes norvegica</name>
    <name type="common">Northern krill</name>
    <name type="synonym">Thysanopoda norvegica</name>
    <dbReference type="NCBI Taxonomy" id="48144"/>
    <lineage>
        <taxon>Eukaryota</taxon>
        <taxon>Metazoa</taxon>
        <taxon>Ecdysozoa</taxon>
        <taxon>Arthropoda</taxon>
        <taxon>Crustacea</taxon>
        <taxon>Multicrustacea</taxon>
        <taxon>Malacostraca</taxon>
        <taxon>Eumalacostraca</taxon>
        <taxon>Eucarida</taxon>
        <taxon>Euphausiacea</taxon>
        <taxon>Euphausiidae</taxon>
        <taxon>Meganyctiphanes</taxon>
    </lineage>
</organism>
<reference evidence="1 2" key="1">
    <citation type="submission" date="2024-05" db="EMBL/GenBank/DDBJ databases">
        <authorList>
            <person name="Wallberg A."/>
        </authorList>
    </citation>
    <scope>NUCLEOTIDE SEQUENCE [LARGE SCALE GENOMIC DNA]</scope>
</reference>
<dbReference type="AlphaFoldDB" id="A0AAV2PSX4"/>
<sequence>RSVNAFREHYHATVELLFPSSVFLSWYLTLKAKPQKKTRRSPRRTPIIQENLSDKASVFKFALYPGAGKENELVLLFCNRTVPVKIRGLLEESFSCSAIESYSLSGSSPTELLKLHLDAKRKKIQMEAMYEVPSPNFSILGSYDQPSEKENMIVVKKIGSIENASLPVIRSTKAFFIDPPLDYYHKSKIQKLKDWSFSSVEMEVKSVSVLHLYGALGEYLYEKDVPDWLSDGIRKRGKTTINMRYEN</sequence>
<gene>
    <name evidence="1" type="ORF">MNOR_LOCUS3556</name>
</gene>
<proteinExistence type="predicted"/>
<protein>
    <submittedName>
        <fullName evidence="1">Uncharacterized protein</fullName>
    </submittedName>
</protein>
<comment type="caution">
    <text evidence="1">The sequence shown here is derived from an EMBL/GenBank/DDBJ whole genome shotgun (WGS) entry which is preliminary data.</text>
</comment>
<keyword evidence="2" id="KW-1185">Reference proteome</keyword>
<dbReference type="Proteomes" id="UP001497623">
    <property type="component" value="Unassembled WGS sequence"/>
</dbReference>